<feature type="transmembrane region" description="Helical" evidence="7">
    <location>
        <begin position="72"/>
        <end position="93"/>
    </location>
</feature>
<gene>
    <name evidence="9" type="ORF">RQP52_04085</name>
</gene>
<keyword evidence="10" id="KW-1185">Reference proteome</keyword>
<feature type="transmembrane region" description="Helical" evidence="7">
    <location>
        <begin position="171"/>
        <end position="188"/>
    </location>
</feature>
<keyword evidence="6 7" id="KW-0472">Membrane</keyword>
<comment type="similarity">
    <text evidence="7">Belongs to the binding-protein-dependent transport system permease family.</text>
</comment>
<dbReference type="Gene3D" id="1.10.3720.10">
    <property type="entry name" value="MetI-like"/>
    <property type="match status" value="1"/>
</dbReference>
<dbReference type="RefSeq" id="WP_315949627.1">
    <property type="nucleotide sequence ID" value="NZ_JAWCUD010000001.1"/>
</dbReference>
<comment type="caution">
    <text evidence="9">The sequence shown here is derived from an EMBL/GenBank/DDBJ whole genome shotgun (WGS) entry which is preliminary data.</text>
</comment>
<sequence length="263" mass="29331">MLANRTAPLAQSKVWQPWVIPILILLLWQVLGLTGWLSERILPTPWEVVKALYSVIKDGTIFEYVAVSTKRAFLGFLIGGSIAFVIGLLNGVFPIAERYIDSSVQMVRTIPHLAMIPLVIMWFGIGETSKLFLVSLGVAFPIYLNTFHGIRSVDPGLIEMGKVYGLRGFSLFAKVILPGALANILLGIRFSLGIMWLSLIVAETIAADSGIGYMATHAREFMQMDVVVLCVILYAVLGKLSDLIAKFFENRWLKWHHNYIHKA</sequence>
<feature type="transmembrane region" description="Helical" evidence="7">
    <location>
        <begin position="18"/>
        <end position="37"/>
    </location>
</feature>
<dbReference type="SUPFAM" id="SSF161098">
    <property type="entry name" value="MetI-like"/>
    <property type="match status" value="1"/>
</dbReference>
<feature type="transmembrane region" description="Helical" evidence="7">
    <location>
        <begin position="131"/>
        <end position="150"/>
    </location>
</feature>
<proteinExistence type="inferred from homology"/>
<evidence type="ECO:0000256" key="2">
    <source>
        <dbReference type="ARBA" id="ARBA00022448"/>
    </source>
</evidence>
<protein>
    <submittedName>
        <fullName evidence="9">ABC transporter permease subunit</fullName>
    </submittedName>
</protein>
<accession>A0ABU3R7L3</accession>
<keyword evidence="2 7" id="KW-0813">Transport</keyword>
<keyword evidence="3" id="KW-1003">Cell membrane</keyword>
<evidence type="ECO:0000256" key="6">
    <source>
        <dbReference type="ARBA" id="ARBA00023136"/>
    </source>
</evidence>
<dbReference type="InterPro" id="IPR035906">
    <property type="entry name" value="MetI-like_sf"/>
</dbReference>
<feature type="transmembrane region" description="Helical" evidence="7">
    <location>
        <begin position="194"/>
        <end position="214"/>
    </location>
</feature>
<dbReference type="Pfam" id="PF00528">
    <property type="entry name" value="BPD_transp_1"/>
    <property type="match status" value="1"/>
</dbReference>
<evidence type="ECO:0000313" key="10">
    <source>
        <dbReference type="Proteomes" id="UP001260980"/>
    </source>
</evidence>
<keyword evidence="4 7" id="KW-0812">Transmembrane</keyword>
<dbReference type="PANTHER" id="PTHR30151">
    <property type="entry name" value="ALKANE SULFONATE ABC TRANSPORTER-RELATED, MEMBRANE SUBUNIT"/>
    <property type="match status" value="1"/>
</dbReference>
<dbReference type="PANTHER" id="PTHR30151:SF38">
    <property type="entry name" value="ALIPHATIC SULFONATES TRANSPORT PERMEASE PROTEIN SSUC-RELATED"/>
    <property type="match status" value="1"/>
</dbReference>
<evidence type="ECO:0000259" key="8">
    <source>
        <dbReference type="PROSITE" id="PS50928"/>
    </source>
</evidence>
<evidence type="ECO:0000256" key="5">
    <source>
        <dbReference type="ARBA" id="ARBA00022989"/>
    </source>
</evidence>
<organism evidence="9 10">
    <name type="scientific">Paenibacillus violae</name>
    <dbReference type="NCBI Taxonomy" id="3077234"/>
    <lineage>
        <taxon>Bacteria</taxon>
        <taxon>Bacillati</taxon>
        <taxon>Bacillota</taxon>
        <taxon>Bacilli</taxon>
        <taxon>Bacillales</taxon>
        <taxon>Paenibacillaceae</taxon>
        <taxon>Paenibacillus</taxon>
    </lineage>
</organism>
<name>A0ABU3R7L3_9BACL</name>
<reference evidence="9 10" key="1">
    <citation type="submission" date="2023-10" db="EMBL/GenBank/DDBJ databases">
        <title>Paenibacillus strain PFR10 Genome sequencing and assembly.</title>
        <authorList>
            <person name="Kim I."/>
        </authorList>
    </citation>
    <scope>NUCLEOTIDE SEQUENCE [LARGE SCALE GENOMIC DNA]</scope>
    <source>
        <strain evidence="9 10">PFR10</strain>
    </source>
</reference>
<dbReference type="InterPro" id="IPR000515">
    <property type="entry name" value="MetI-like"/>
</dbReference>
<dbReference type="EMBL" id="JAWCUD010000001">
    <property type="protein sequence ID" value="MDU0200255.1"/>
    <property type="molecule type" value="Genomic_DNA"/>
</dbReference>
<feature type="transmembrane region" description="Helical" evidence="7">
    <location>
        <begin position="105"/>
        <end position="125"/>
    </location>
</feature>
<evidence type="ECO:0000256" key="7">
    <source>
        <dbReference type="RuleBase" id="RU363032"/>
    </source>
</evidence>
<keyword evidence="5 7" id="KW-1133">Transmembrane helix</keyword>
<dbReference type="PROSITE" id="PS50928">
    <property type="entry name" value="ABC_TM1"/>
    <property type="match status" value="1"/>
</dbReference>
<comment type="subcellular location">
    <subcellularLocation>
        <location evidence="1 7">Cell membrane</location>
        <topology evidence="1 7">Multi-pass membrane protein</topology>
    </subcellularLocation>
</comment>
<evidence type="ECO:0000256" key="4">
    <source>
        <dbReference type="ARBA" id="ARBA00022692"/>
    </source>
</evidence>
<evidence type="ECO:0000256" key="3">
    <source>
        <dbReference type="ARBA" id="ARBA00022475"/>
    </source>
</evidence>
<evidence type="ECO:0000313" key="9">
    <source>
        <dbReference type="EMBL" id="MDU0200255.1"/>
    </source>
</evidence>
<dbReference type="Proteomes" id="UP001260980">
    <property type="component" value="Unassembled WGS sequence"/>
</dbReference>
<evidence type="ECO:0000256" key="1">
    <source>
        <dbReference type="ARBA" id="ARBA00004651"/>
    </source>
</evidence>
<feature type="domain" description="ABC transmembrane type-1" evidence="8">
    <location>
        <begin position="61"/>
        <end position="245"/>
    </location>
</feature>
<dbReference type="CDD" id="cd06261">
    <property type="entry name" value="TM_PBP2"/>
    <property type="match status" value="1"/>
</dbReference>
<feature type="transmembrane region" description="Helical" evidence="7">
    <location>
        <begin position="226"/>
        <end position="248"/>
    </location>
</feature>